<comment type="function">
    <text evidence="4">Catalyzes two steps in the biosynthesis of coenzyme A. In the first step cysteine is conjugated to 4'-phosphopantothenate to form 4-phosphopantothenoylcysteine, in the latter compound is decarboxylated to form 4'-phosphopantotheine.</text>
</comment>
<comment type="function">
    <text evidence="3">Catalyzes two sequential steps in the biosynthesis of coenzyme A. In the first step cysteine is conjugated to 4'-phosphopantothenate to form 4-phosphopantothenoylcysteine. In the second step the latter compound is decarboxylated to form 4'-phosphopantotheine.</text>
</comment>
<dbReference type="PANTHER" id="PTHR14359:SF6">
    <property type="entry name" value="PHOSPHOPANTOTHENOYLCYSTEINE DECARBOXYLASE"/>
    <property type="match status" value="1"/>
</dbReference>
<comment type="pathway">
    <text evidence="3 4">Cofactor biosynthesis; coenzyme A biosynthesis; CoA from (R)-pantothenate: step 2/5.</text>
</comment>
<dbReference type="GO" id="GO:0015937">
    <property type="term" value="P:coenzyme A biosynthetic process"/>
    <property type="evidence" value="ECO:0007669"/>
    <property type="project" value="UniProtKB-UniRule"/>
</dbReference>
<keyword evidence="1 3" id="KW-0210">Decarboxylase</keyword>
<dbReference type="Gene3D" id="3.40.50.10300">
    <property type="entry name" value="CoaB-like"/>
    <property type="match status" value="1"/>
</dbReference>
<dbReference type="SUPFAM" id="SSF52507">
    <property type="entry name" value="Homo-oligomeric flavin-containing Cys decarboxylases, HFCD"/>
    <property type="match status" value="1"/>
</dbReference>
<evidence type="ECO:0000256" key="3">
    <source>
        <dbReference type="HAMAP-Rule" id="MF_02225"/>
    </source>
</evidence>
<sequence length="398" mass="42328">MNNVLIGIGGGIAAYKVCSLISALAKTGEAVRAILSPQGAKFVTPLTLSTLCRSPVYLEADLWSPSQARPLHIELGEWATTLLIAPLTANTLAELSHGFATSLMGNTVLASSAPVLLAPAMNTTMWQQPVVQENFRRLLEQPRFHSIGPDFGVLACDAVGPGKMVDPQQLFAYLESLGYSGGKRDLSGKHILVTAGGTREYLDPVRFIGNPSTGKMGLSLALAAAHRGATVQLVVGPRVEVPIGLSIQGTTITSAAEMQQALQRLFPQADWLLMAAAVADFKPATYHPTKLPKVAIADRLELEAVPDLLQMLSAQKKPHQKLIGFAAQTGDMVAPAAKKLVQKGLDAIVANPIDQPEAGFGSDRNRAVWMTPQLPPVVIPTQSKLSLAHRILDLALTL</sequence>
<dbReference type="Proteomes" id="UP000031561">
    <property type="component" value="Unassembled WGS sequence"/>
</dbReference>
<evidence type="ECO:0000313" key="7">
    <source>
        <dbReference type="EMBL" id="MCM1985335.1"/>
    </source>
</evidence>
<comment type="caution">
    <text evidence="7">The sequence shown here is derived from an EMBL/GenBank/DDBJ whole genome shotgun (WGS) entry which is preliminary data.</text>
</comment>
<feature type="region of interest" description="Phosphopantothenate--cysteine ligase" evidence="3">
    <location>
        <begin position="191"/>
        <end position="398"/>
    </location>
</feature>
<dbReference type="GO" id="GO:0004633">
    <property type="term" value="F:phosphopantothenoylcysteine decarboxylase activity"/>
    <property type="evidence" value="ECO:0007669"/>
    <property type="project" value="UniProtKB-UniRule"/>
</dbReference>
<dbReference type="AlphaFoldDB" id="A0ABD4TAI7"/>
<evidence type="ECO:0000313" key="8">
    <source>
        <dbReference type="Proteomes" id="UP000031561"/>
    </source>
</evidence>
<dbReference type="Pfam" id="PF02441">
    <property type="entry name" value="Flavoprotein"/>
    <property type="match status" value="1"/>
</dbReference>
<comment type="catalytic activity">
    <reaction evidence="3 4">
        <text>(R)-4'-phosphopantothenate + L-cysteine + CTP = N-[(R)-4-phosphopantothenoyl]-L-cysteine + CMP + diphosphate + H(+)</text>
        <dbReference type="Rhea" id="RHEA:19397"/>
        <dbReference type="ChEBI" id="CHEBI:10986"/>
        <dbReference type="ChEBI" id="CHEBI:15378"/>
        <dbReference type="ChEBI" id="CHEBI:33019"/>
        <dbReference type="ChEBI" id="CHEBI:35235"/>
        <dbReference type="ChEBI" id="CHEBI:37563"/>
        <dbReference type="ChEBI" id="CHEBI:59458"/>
        <dbReference type="ChEBI" id="CHEBI:60377"/>
        <dbReference type="EC" id="6.3.2.5"/>
    </reaction>
</comment>
<evidence type="ECO:0000259" key="6">
    <source>
        <dbReference type="Pfam" id="PF04127"/>
    </source>
</evidence>
<comment type="cofactor">
    <cofactor evidence="3">
        <name>Mg(2+)</name>
        <dbReference type="ChEBI" id="CHEBI:18420"/>
    </cofactor>
</comment>
<feature type="binding site" evidence="3">
    <location>
        <position position="280"/>
    </location>
    <ligand>
        <name>CTP</name>
        <dbReference type="ChEBI" id="CHEBI:37563"/>
    </ligand>
</feature>
<feature type="domain" description="DNA/pantothenate metabolism flavoprotein C-terminal" evidence="6">
    <location>
        <begin position="186"/>
        <end position="395"/>
    </location>
</feature>
<feature type="binding site" evidence="3">
    <location>
        <position position="325"/>
    </location>
    <ligand>
        <name>CTP</name>
        <dbReference type="ChEBI" id="CHEBI:37563"/>
    </ligand>
</feature>
<feature type="binding site" evidence="3">
    <location>
        <position position="290"/>
    </location>
    <ligand>
        <name>CTP</name>
        <dbReference type="ChEBI" id="CHEBI:37563"/>
    </ligand>
</feature>
<keyword evidence="2 3" id="KW-0456">Lyase</keyword>
<keyword evidence="3" id="KW-0511">Multifunctional enzyme</keyword>
<gene>
    <name evidence="3 7" type="primary">coaBC</name>
    <name evidence="7" type="ORF">QQ91_0021190</name>
</gene>
<comment type="catalytic activity">
    <reaction evidence="3 4">
        <text>N-[(R)-4-phosphopantothenoyl]-L-cysteine + H(+) = (R)-4'-phosphopantetheine + CO2</text>
        <dbReference type="Rhea" id="RHEA:16793"/>
        <dbReference type="ChEBI" id="CHEBI:15378"/>
        <dbReference type="ChEBI" id="CHEBI:16526"/>
        <dbReference type="ChEBI" id="CHEBI:59458"/>
        <dbReference type="ChEBI" id="CHEBI:61723"/>
        <dbReference type="EC" id="4.1.1.36"/>
    </reaction>
</comment>
<evidence type="ECO:0000256" key="2">
    <source>
        <dbReference type="ARBA" id="ARBA00023239"/>
    </source>
</evidence>
<name>A0ABD4TAI7_9CYAN</name>
<comment type="similarity">
    <text evidence="3 4">In the N-terminal section; belongs to the HFCD (homo-oligomeric flavin containing Cys decarboxylase) superfamily.</text>
</comment>
<dbReference type="SUPFAM" id="SSF102645">
    <property type="entry name" value="CoaB-like"/>
    <property type="match status" value="1"/>
</dbReference>
<protein>
    <recommendedName>
        <fullName evidence="3">Coenzyme A biosynthesis bifunctional protein CoaBC</fullName>
    </recommendedName>
    <alternativeName>
        <fullName evidence="3">DNA/pantothenate metabolism flavoprotein</fullName>
    </alternativeName>
    <alternativeName>
        <fullName evidence="3">Phosphopantothenoylcysteine synthetase/decarboxylase</fullName>
        <shortName evidence="3">PPCS-PPCDC</shortName>
    </alternativeName>
    <domain>
        <recommendedName>
            <fullName evidence="3">Phosphopantothenoylcysteine decarboxylase</fullName>
            <shortName evidence="3">PPC decarboxylase</shortName>
            <shortName evidence="3">PPC-DC</shortName>
            <ecNumber evidence="3">4.1.1.36</ecNumber>
        </recommendedName>
        <alternativeName>
            <fullName evidence="3">CoaC</fullName>
        </alternativeName>
    </domain>
    <domain>
        <recommendedName>
            <fullName evidence="3">Phosphopantothenate--cysteine ligase</fullName>
            <ecNumber evidence="3">6.3.2.5</ecNumber>
        </recommendedName>
        <alternativeName>
            <fullName evidence="3">CoaB</fullName>
        </alternativeName>
        <alternativeName>
            <fullName evidence="3">Phosphopantothenoylcysteine synthetase</fullName>
            <shortName evidence="3">PPC synthetase</shortName>
            <shortName evidence="3">PPC-S</shortName>
        </alternativeName>
    </domain>
</protein>
<feature type="region of interest" description="Phosphopantothenoylcysteine decarboxylase" evidence="3">
    <location>
        <begin position="1"/>
        <end position="190"/>
    </location>
</feature>
<dbReference type="InterPro" id="IPR003382">
    <property type="entry name" value="Flavoprotein"/>
</dbReference>
<dbReference type="PANTHER" id="PTHR14359">
    <property type="entry name" value="HOMO-OLIGOMERIC FLAVIN CONTAINING CYS DECARBOXYLASE FAMILY"/>
    <property type="match status" value="1"/>
</dbReference>
<dbReference type="InterPro" id="IPR007085">
    <property type="entry name" value="DNA/pantothenate-metab_flavo_C"/>
</dbReference>
<keyword evidence="3" id="KW-0479">Metal-binding</keyword>
<dbReference type="GO" id="GO:0010181">
    <property type="term" value="F:FMN binding"/>
    <property type="evidence" value="ECO:0007669"/>
    <property type="project" value="UniProtKB-UniRule"/>
</dbReference>
<dbReference type="NCBIfam" id="TIGR00521">
    <property type="entry name" value="coaBC_dfp"/>
    <property type="match status" value="1"/>
</dbReference>
<feature type="binding site" evidence="3">
    <location>
        <position position="343"/>
    </location>
    <ligand>
        <name>CTP</name>
        <dbReference type="ChEBI" id="CHEBI:37563"/>
    </ligand>
</feature>
<feature type="active site" description="Proton donor" evidence="3">
    <location>
        <position position="156"/>
    </location>
</feature>
<dbReference type="HAMAP" id="MF_02225">
    <property type="entry name" value="CoaBC"/>
    <property type="match status" value="1"/>
</dbReference>
<evidence type="ECO:0000256" key="4">
    <source>
        <dbReference type="RuleBase" id="RU364078"/>
    </source>
</evidence>
<dbReference type="EMBL" id="JTHE03000121">
    <property type="protein sequence ID" value="MCM1985335.1"/>
    <property type="molecule type" value="Genomic_DNA"/>
</dbReference>
<dbReference type="EC" id="6.3.2.5" evidence="3"/>
<proteinExistence type="inferred from homology"/>
<dbReference type="InterPro" id="IPR005252">
    <property type="entry name" value="CoaBC"/>
</dbReference>
<dbReference type="RefSeq" id="WP_250833431.1">
    <property type="nucleotide sequence ID" value="NZ_JTHE03000121.1"/>
</dbReference>
<comment type="pathway">
    <text evidence="3 4">Cofactor biosynthesis; coenzyme A biosynthesis; CoA from (R)-pantothenate: step 3/5.</text>
</comment>
<dbReference type="GO" id="GO:0004632">
    <property type="term" value="F:phosphopantothenate--cysteine ligase activity"/>
    <property type="evidence" value="ECO:0007669"/>
    <property type="project" value="UniProtKB-UniRule"/>
</dbReference>
<feature type="binding site" evidence="3">
    <location>
        <begin position="306"/>
        <end position="309"/>
    </location>
    <ligand>
        <name>CTP</name>
        <dbReference type="ChEBI" id="CHEBI:37563"/>
    </ligand>
</feature>
<dbReference type="Pfam" id="PF04127">
    <property type="entry name" value="DFP"/>
    <property type="match status" value="1"/>
</dbReference>
<organism evidence="7 8">
    <name type="scientific">Lyngbya confervoides BDU141951</name>
    <dbReference type="NCBI Taxonomy" id="1574623"/>
    <lineage>
        <taxon>Bacteria</taxon>
        <taxon>Bacillati</taxon>
        <taxon>Cyanobacteriota</taxon>
        <taxon>Cyanophyceae</taxon>
        <taxon>Oscillatoriophycideae</taxon>
        <taxon>Oscillatoriales</taxon>
        <taxon>Microcoleaceae</taxon>
        <taxon>Lyngbya</taxon>
    </lineage>
</organism>
<dbReference type="EC" id="4.1.1.36" evidence="3"/>
<comment type="caution">
    <text evidence="3">Lacks conserved residue(s) required for the propagation of feature annotation.</text>
</comment>
<dbReference type="Gene3D" id="3.40.50.1950">
    <property type="entry name" value="Flavin prenyltransferase-like"/>
    <property type="match status" value="1"/>
</dbReference>
<keyword evidence="3 4" id="KW-0285">Flavoprotein</keyword>
<dbReference type="InterPro" id="IPR035929">
    <property type="entry name" value="CoaB-like_sf"/>
</dbReference>
<keyword evidence="3" id="KW-0460">Magnesium</keyword>
<reference evidence="7 8" key="1">
    <citation type="journal article" date="2015" name="Genome Announc.">
        <title>Draft Genome Sequence of Filamentous Marine Cyanobacterium Lyngbya confervoides Strain BDU141951.</title>
        <authorList>
            <person name="Chandrababunaidu M.M."/>
            <person name="Sen D."/>
            <person name="Tripathy S."/>
        </authorList>
    </citation>
    <scope>NUCLEOTIDE SEQUENCE [LARGE SCALE GENOMIC DNA]</scope>
    <source>
        <strain evidence="7 8">BDU141951</strain>
    </source>
</reference>
<keyword evidence="3 4" id="KW-0288">FMN</keyword>
<keyword evidence="3 4" id="KW-0436">Ligase</keyword>
<keyword evidence="8" id="KW-1185">Reference proteome</keyword>
<feature type="domain" description="Flavoprotein" evidence="5">
    <location>
        <begin position="3"/>
        <end position="166"/>
    </location>
</feature>
<comment type="cofactor">
    <cofactor evidence="3">
        <name>FMN</name>
        <dbReference type="ChEBI" id="CHEBI:58210"/>
    </cofactor>
    <text evidence="3">Binds 1 FMN per subunit.</text>
</comment>
<dbReference type="GO" id="GO:0046872">
    <property type="term" value="F:metal ion binding"/>
    <property type="evidence" value="ECO:0007669"/>
    <property type="project" value="UniProtKB-KW"/>
</dbReference>
<accession>A0ABD4TAI7</accession>
<evidence type="ECO:0000256" key="1">
    <source>
        <dbReference type="ARBA" id="ARBA00022793"/>
    </source>
</evidence>
<comment type="similarity">
    <text evidence="3 4">In the C-terminal section; belongs to the PPC synthetase family.</text>
</comment>
<feature type="binding site" evidence="3">
    <location>
        <position position="339"/>
    </location>
    <ligand>
        <name>CTP</name>
        <dbReference type="ChEBI" id="CHEBI:37563"/>
    </ligand>
</feature>
<dbReference type="InterPro" id="IPR036551">
    <property type="entry name" value="Flavin_trans-like"/>
</dbReference>
<evidence type="ECO:0000259" key="5">
    <source>
        <dbReference type="Pfam" id="PF02441"/>
    </source>
</evidence>